<evidence type="ECO:0000313" key="2">
    <source>
        <dbReference type="Proteomes" id="UP000268162"/>
    </source>
</evidence>
<protein>
    <recommendedName>
        <fullName evidence="3">Ferritin-like superfamily</fullName>
    </recommendedName>
</protein>
<dbReference type="STRING" id="215637.A0A4P9ZYC7"/>
<dbReference type="PANTHER" id="PTHR42782:SF2">
    <property type="entry name" value="3-OXOACYL-[ACYL-CARRIER-PROTEIN] SYNTHASE-LIKE PROTEIN"/>
    <property type="match status" value="1"/>
</dbReference>
<sequence length="290" mass="32454">MATDPVTLCDWCVKILHTPDPFTKVKLTQELNQLWTSGQITKIGEGVAPERPGRPDDLEFVAPGKAIRLGKAGSMQSRIAILHSLSNIEQWAIDTALDNIVRFKSSNPPRGDQPNPSGEDCLMPRSFFDDFVRMAAEEAKHFLWLTARLADLGSHFGALPVHAGIWESAAETAHDVACRMAIVHMVHEARGLDVNPNTIQNFRKAGDTTTADMLDVILADEVTHVETGHRWFDYMCRQRGKDKQEVFRVTVQKHFRGVLKPPFNEEARRAAGMEPELYQNLDTKESATNV</sequence>
<dbReference type="Proteomes" id="UP000268162">
    <property type="component" value="Unassembled WGS sequence"/>
</dbReference>
<organism evidence="1 2">
    <name type="scientific">Dimargaris cristalligena</name>
    <dbReference type="NCBI Taxonomy" id="215637"/>
    <lineage>
        <taxon>Eukaryota</taxon>
        <taxon>Fungi</taxon>
        <taxon>Fungi incertae sedis</taxon>
        <taxon>Zoopagomycota</taxon>
        <taxon>Kickxellomycotina</taxon>
        <taxon>Dimargaritomycetes</taxon>
        <taxon>Dimargaritales</taxon>
        <taxon>Dimargaritaceae</taxon>
        <taxon>Dimargaris</taxon>
    </lineage>
</organism>
<dbReference type="PANTHER" id="PTHR42782">
    <property type="entry name" value="SI:CH73-314G15.3"/>
    <property type="match status" value="1"/>
</dbReference>
<evidence type="ECO:0008006" key="3">
    <source>
        <dbReference type="Google" id="ProtNLM"/>
    </source>
</evidence>
<evidence type="ECO:0000313" key="1">
    <source>
        <dbReference type="EMBL" id="RKP38755.1"/>
    </source>
</evidence>
<dbReference type="AlphaFoldDB" id="A0A4P9ZYC7"/>
<keyword evidence="2" id="KW-1185">Reference proteome</keyword>
<accession>A0A4P9ZYC7</accession>
<dbReference type="EMBL" id="ML002333">
    <property type="protein sequence ID" value="RKP38755.1"/>
    <property type="molecule type" value="Genomic_DNA"/>
</dbReference>
<gene>
    <name evidence="1" type="ORF">BJ085DRAFT_37417</name>
</gene>
<proteinExistence type="predicted"/>
<dbReference type="CDD" id="cd00657">
    <property type="entry name" value="Ferritin_like"/>
    <property type="match status" value="1"/>
</dbReference>
<dbReference type="Gene3D" id="1.20.1260.10">
    <property type="match status" value="1"/>
</dbReference>
<dbReference type="PIRSF" id="PIRSF012318">
    <property type="entry name" value="UCP012318"/>
    <property type="match status" value="1"/>
</dbReference>
<name>A0A4P9ZYC7_9FUNG</name>
<dbReference type="InterPro" id="IPR007402">
    <property type="entry name" value="DUF455"/>
</dbReference>
<dbReference type="SUPFAM" id="SSF47240">
    <property type="entry name" value="Ferritin-like"/>
    <property type="match status" value="1"/>
</dbReference>
<dbReference type="Pfam" id="PF04305">
    <property type="entry name" value="DUF455"/>
    <property type="match status" value="1"/>
</dbReference>
<reference evidence="2" key="1">
    <citation type="journal article" date="2018" name="Nat. Microbiol.">
        <title>Leveraging single-cell genomics to expand the fungal tree of life.</title>
        <authorList>
            <person name="Ahrendt S.R."/>
            <person name="Quandt C.A."/>
            <person name="Ciobanu D."/>
            <person name="Clum A."/>
            <person name="Salamov A."/>
            <person name="Andreopoulos B."/>
            <person name="Cheng J.F."/>
            <person name="Woyke T."/>
            <person name="Pelin A."/>
            <person name="Henrissat B."/>
            <person name="Reynolds N.K."/>
            <person name="Benny G.L."/>
            <person name="Smith M.E."/>
            <person name="James T.Y."/>
            <person name="Grigoriev I.V."/>
        </authorList>
    </citation>
    <scope>NUCLEOTIDE SEQUENCE [LARGE SCALE GENOMIC DNA]</scope>
    <source>
        <strain evidence="2">RSA 468</strain>
    </source>
</reference>
<dbReference type="InterPro" id="IPR009078">
    <property type="entry name" value="Ferritin-like_SF"/>
</dbReference>
<dbReference type="InterPro" id="IPR011197">
    <property type="entry name" value="UCP012318"/>
</dbReference>
<dbReference type="InterPro" id="IPR012347">
    <property type="entry name" value="Ferritin-like"/>
</dbReference>